<dbReference type="SUPFAM" id="SSF69989">
    <property type="entry name" value="C-terminal domain of PLC-beta"/>
    <property type="match status" value="1"/>
</dbReference>
<evidence type="ECO:0008006" key="4">
    <source>
        <dbReference type="Google" id="ProtNLM"/>
    </source>
</evidence>
<feature type="compositionally biased region" description="Polar residues" evidence="1">
    <location>
        <begin position="26"/>
        <end position="36"/>
    </location>
</feature>
<evidence type="ECO:0000313" key="2">
    <source>
        <dbReference type="EMBL" id="KAF1984440.1"/>
    </source>
</evidence>
<name>A0A6G1GUI6_9PEZI</name>
<sequence>MFASRSMLRSTRALRRQPMLRPRNARFQSTSKQSEGSFHPSLVGGLAGGLVAIAGGYAWYHFSGAKTIVRAAKSSKDYFSKASQKLQDNAPEPSEALQWLRQTAGSYASFIPGARGYIDVIFDDLEAIRRKHKDEVDSIVKEAYAELKDISKKGVSPETASESWDTLQTHMQRILELAGDAAEDIMNNHPDLKKQVGGNLDQLKQMGEKYGPEAKKQVDETWGQISDIIKSGVSADSAMKIKKLIQQKLEVVREMGDEAWKKGMEQAKPYLDESPKVKELVEKNAENLKTGDFSELYNKIKDAAESGKTDDLEQYVKNAADSAKRSGFKGLNKYLDQIPGGSEILPKLSELSTIANKHGKEAENLFKDTVNEISKVLSKKSEQAKKIAEKAEKEAK</sequence>
<dbReference type="OrthoDB" id="3883941at2759"/>
<dbReference type="AlphaFoldDB" id="A0A6G1GUI6"/>
<proteinExistence type="predicted"/>
<protein>
    <recommendedName>
        <fullName evidence="4">Apolipoprotein/apolipophorin</fullName>
    </recommendedName>
</protein>
<dbReference type="Proteomes" id="UP000800041">
    <property type="component" value="Unassembled WGS sequence"/>
</dbReference>
<evidence type="ECO:0000313" key="3">
    <source>
        <dbReference type="Proteomes" id="UP000800041"/>
    </source>
</evidence>
<organism evidence="2 3">
    <name type="scientific">Aulographum hederae CBS 113979</name>
    <dbReference type="NCBI Taxonomy" id="1176131"/>
    <lineage>
        <taxon>Eukaryota</taxon>
        <taxon>Fungi</taxon>
        <taxon>Dikarya</taxon>
        <taxon>Ascomycota</taxon>
        <taxon>Pezizomycotina</taxon>
        <taxon>Dothideomycetes</taxon>
        <taxon>Pleosporomycetidae</taxon>
        <taxon>Aulographales</taxon>
        <taxon>Aulographaceae</taxon>
    </lineage>
</organism>
<accession>A0A6G1GUI6</accession>
<reference evidence="2" key="1">
    <citation type="journal article" date="2020" name="Stud. Mycol.">
        <title>101 Dothideomycetes genomes: a test case for predicting lifestyles and emergence of pathogens.</title>
        <authorList>
            <person name="Haridas S."/>
            <person name="Albert R."/>
            <person name="Binder M."/>
            <person name="Bloem J."/>
            <person name="Labutti K."/>
            <person name="Salamov A."/>
            <person name="Andreopoulos B."/>
            <person name="Baker S."/>
            <person name="Barry K."/>
            <person name="Bills G."/>
            <person name="Bluhm B."/>
            <person name="Cannon C."/>
            <person name="Castanera R."/>
            <person name="Culley D."/>
            <person name="Daum C."/>
            <person name="Ezra D."/>
            <person name="Gonzalez J."/>
            <person name="Henrissat B."/>
            <person name="Kuo A."/>
            <person name="Liang C."/>
            <person name="Lipzen A."/>
            <person name="Lutzoni F."/>
            <person name="Magnuson J."/>
            <person name="Mondo S."/>
            <person name="Nolan M."/>
            <person name="Ohm R."/>
            <person name="Pangilinan J."/>
            <person name="Park H.-J."/>
            <person name="Ramirez L."/>
            <person name="Alfaro M."/>
            <person name="Sun H."/>
            <person name="Tritt A."/>
            <person name="Yoshinaga Y."/>
            <person name="Zwiers L.-H."/>
            <person name="Turgeon B."/>
            <person name="Goodwin S."/>
            <person name="Spatafora J."/>
            <person name="Crous P."/>
            <person name="Grigoriev I."/>
        </authorList>
    </citation>
    <scope>NUCLEOTIDE SEQUENCE</scope>
    <source>
        <strain evidence="2">CBS 113979</strain>
    </source>
</reference>
<gene>
    <name evidence="2" type="ORF">K402DRAFT_447708</name>
</gene>
<feature type="region of interest" description="Disordered" evidence="1">
    <location>
        <begin position="1"/>
        <end position="38"/>
    </location>
</feature>
<evidence type="ECO:0000256" key="1">
    <source>
        <dbReference type="SAM" id="MobiDB-lite"/>
    </source>
</evidence>
<dbReference type="EMBL" id="ML977168">
    <property type="protein sequence ID" value="KAF1984440.1"/>
    <property type="molecule type" value="Genomic_DNA"/>
</dbReference>
<keyword evidence="3" id="KW-1185">Reference proteome</keyword>